<sequence>MPTFSSKISRVKTMKLPFKKKAEVPTKTVTDEAAPYHQRITNAPETILSSPTTTNNISFSETLKMISKQVNSTQFDDVFGSFFFNDKRCQHRALFMAARLKQTLDAVIHPIRPSSSHNVLCELSPSIVPSPSQSTPLKGTNTSASYDTPIMVDSFWRLVTHRLYTLNYILFVLPADSQMRADFLKRLESDLALKGDGKELERRGGMEAHFAVRYALEHRRRRRRKTLLEDAFAEERRNGGNIAGAVLTASLDNDKNNTNNNSIVEQARQIIEQCLQSESKLSHSEKDAMYVFHAMRAGILGAFEPHIELEEDRSLRHRLKRLVDKNKPTAPAYENPFEDEDLIVTEEDDTSSAEHHSKEVDSGFYDGWSRTTVST</sequence>
<accession>A0A1C7NS88</accession>
<dbReference type="OrthoDB" id="5596457at2759"/>
<feature type="region of interest" description="Disordered" evidence="1">
    <location>
        <begin position="327"/>
        <end position="375"/>
    </location>
</feature>
<proteinExistence type="predicted"/>
<dbReference type="Proteomes" id="UP000093000">
    <property type="component" value="Unassembled WGS sequence"/>
</dbReference>
<gene>
    <name evidence="2" type="ORF">A0J61_00047</name>
</gene>
<dbReference type="InParanoid" id="A0A1C7NS88"/>
<evidence type="ECO:0000256" key="1">
    <source>
        <dbReference type="SAM" id="MobiDB-lite"/>
    </source>
</evidence>
<feature type="compositionally biased region" description="Basic and acidic residues" evidence="1">
    <location>
        <begin position="352"/>
        <end position="361"/>
    </location>
</feature>
<reference evidence="2 3" key="1">
    <citation type="submission" date="2016-03" db="EMBL/GenBank/DDBJ databases">
        <title>Choanephora cucurbitarum.</title>
        <authorList>
            <person name="Min B."/>
            <person name="Park H."/>
            <person name="Park J.-H."/>
            <person name="Shin H.-D."/>
            <person name="Choi I.-G."/>
        </authorList>
    </citation>
    <scope>NUCLEOTIDE SEQUENCE [LARGE SCALE GENOMIC DNA]</scope>
    <source>
        <strain evidence="2 3">KUS-F28377</strain>
    </source>
</reference>
<name>A0A1C7NS88_9FUNG</name>
<comment type="caution">
    <text evidence="2">The sequence shown here is derived from an EMBL/GenBank/DDBJ whole genome shotgun (WGS) entry which is preliminary data.</text>
</comment>
<dbReference type="AlphaFoldDB" id="A0A1C7NS88"/>
<keyword evidence="3" id="KW-1185">Reference proteome</keyword>
<organism evidence="2 3">
    <name type="scientific">Choanephora cucurbitarum</name>
    <dbReference type="NCBI Taxonomy" id="101091"/>
    <lineage>
        <taxon>Eukaryota</taxon>
        <taxon>Fungi</taxon>
        <taxon>Fungi incertae sedis</taxon>
        <taxon>Mucoromycota</taxon>
        <taxon>Mucoromycotina</taxon>
        <taxon>Mucoromycetes</taxon>
        <taxon>Mucorales</taxon>
        <taxon>Mucorineae</taxon>
        <taxon>Choanephoraceae</taxon>
        <taxon>Choanephoroideae</taxon>
        <taxon>Choanephora</taxon>
    </lineage>
</organism>
<protein>
    <submittedName>
        <fullName evidence="2">Uncharacterized protein</fullName>
    </submittedName>
</protein>
<evidence type="ECO:0000313" key="3">
    <source>
        <dbReference type="Proteomes" id="UP000093000"/>
    </source>
</evidence>
<feature type="compositionally biased region" description="Acidic residues" evidence="1">
    <location>
        <begin position="336"/>
        <end position="351"/>
    </location>
</feature>
<evidence type="ECO:0000313" key="2">
    <source>
        <dbReference type="EMBL" id="OBZ91908.1"/>
    </source>
</evidence>
<dbReference type="EMBL" id="LUGH01000001">
    <property type="protein sequence ID" value="OBZ91908.1"/>
    <property type="molecule type" value="Genomic_DNA"/>
</dbReference>